<organism evidence="2 3">
    <name type="scientific">Vitrella brassicaformis (strain CCMP3155)</name>
    <dbReference type="NCBI Taxonomy" id="1169540"/>
    <lineage>
        <taxon>Eukaryota</taxon>
        <taxon>Sar</taxon>
        <taxon>Alveolata</taxon>
        <taxon>Colpodellida</taxon>
        <taxon>Vitrellaceae</taxon>
        <taxon>Vitrella</taxon>
    </lineage>
</organism>
<dbReference type="PANTHER" id="PTHR21228:SF40">
    <property type="entry name" value="LD45607P"/>
    <property type="match status" value="1"/>
</dbReference>
<dbReference type="InParanoid" id="A0A0G4ELJ8"/>
<dbReference type="GO" id="GO:0003723">
    <property type="term" value="F:RNA binding"/>
    <property type="evidence" value="ECO:0007669"/>
    <property type="project" value="TreeGrafter"/>
</dbReference>
<evidence type="ECO:0000313" key="2">
    <source>
        <dbReference type="EMBL" id="CEL97832.1"/>
    </source>
</evidence>
<gene>
    <name evidence="2" type="ORF">Vbra_5083</name>
</gene>
<sequence>MWLARRPLILLRPHRSLRRFSTNGDDAASPPAPTSASAASGGREFIKRLTQNAKGMSAQEIRTLFATLKPQLLALAHATTFRQEADRFVCDEAAEQDRWDNCGSIAIALNLMGKYGVRDMDIVNALERPLLEAFWCDGSSQRPSLFTEQDLSIVANAYAKLSVRSMKLFAAMEHAMRQNGGTFVGELSPQGCSLVLNAYAKLEVPMARDVVVIVGAHVRRLMEGGAAFIPQHVAIVLNAYAKLQVPAGVFGDVAECAARRVVQSVDAYSQQSLSMVLHAFAKFEWLNQELLECACGRLRRENGDLATLPEQHYCMMLYALSRLLYRDEALLARLVDMVPQMLEGFTPQGLANSFLSFCRLDVPAPPDETIDLLSSECLRRALAPHTPLGPFEHIHLLNCCFAAVYFMRNEGRWFDALLGGMVKGVAERLGARGCDSDSRSGLQKCGLTTEGLFQLITSLLHLTLEPSPCRSLADLSLSSIGTWVWLLDEIGPSLARHADGSEPLDDSQGPSSKMHEDVSLSLRRATVGEELMVVEEAEAMPFRIDVVVMRMNRGATKWA</sequence>
<dbReference type="PhylomeDB" id="A0A0G4ELJ8"/>
<proteinExistence type="predicted"/>
<dbReference type="AlphaFoldDB" id="A0A0G4ELJ8"/>
<dbReference type="GO" id="GO:0044528">
    <property type="term" value="P:regulation of mitochondrial mRNA stability"/>
    <property type="evidence" value="ECO:0007669"/>
    <property type="project" value="TreeGrafter"/>
</dbReference>
<protein>
    <recommendedName>
        <fullName evidence="4">FAST kinase leucine-rich domain-containing protein</fullName>
    </recommendedName>
</protein>
<evidence type="ECO:0000313" key="3">
    <source>
        <dbReference type="Proteomes" id="UP000041254"/>
    </source>
</evidence>
<dbReference type="GO" id="GO:0000963">
    <property type="term" value="P:mitochondrial RNA processing"/>
    <property type="evidence" value="ECO:0007669"/>
    <property type="project" value="TreeGrafter"/>
</dbReference>
<keyword evidence="3" id="KW-1185">Reference proteome</keyword>
<name>A0A0G4ELJ8_VITBC</name>
<dbReference type="OrthoDB" id="365658at2759"/>
<dbReference type="Proteomes" id="UP000041254">
    <property type="component" value="Unassembled WGS sequence"/>
</dbReference>
<feature type="region of interest" description="Disordered" evidence="1">
    <location>
        <begin position="497"/>
        <end position="518"/>
    </location>
</feature>
<reference evidence="2 3" key="1">
    <citation type="submission" date="2014-11" db="EMBL/GenBank/DDBJ databases">
        <authorList>
            <person name="Zhu J."/>
            <person name="Qi W."/>
            <person name="Song R."/>
        </authorList>
    </citation>
    <scope>NUCLEOTIDE SEQUENCE [LARGE SCALE GENOMIC DNA]</scope>
</reference>
<feature type="region of interest" description="Disordered" evidence="1">
    <location>
        <begin position="20"/>
        <end position="41"/>
    </location>
</feature>
<dbReference type="PANTHER" id="PTHR21228">
    <property type="entry name" value="FAST LEU-RICH DOMAIN-CONTAINING"/>
    <property type="match status" value="1"/>
</dbReference>
<dbReference type="InterPro" id="IPR050870">
    <property type="entry name" value="FAST_kinase"/>
</dbReference>
<dbReference type="GO" id="GO:0005759">
    <property type="term" value="C:mitochondrial matrix"/>
    <property type="evidence" value="ECO:0007669"/>
    <property type="project" value="TreeGrafter"/>
</dbReference>
<accession>A0A0G4ELJ8</accession>
<dbReference type="VEuPathDB" id="CryptoDB:Vbra_5083"/>
<evidence type="ECO:0008006" key="4">
    <source>
        <dbReference type="Google" id="ProtNLM"/>
    </source>
</evidence>
<dbReference type="GO" id="GO:0035770">
    <property type="term" value="C:ribonucleoprotein granule"/>
    <property type="evidence" value="ECO:0007669"/>
    <property type="project" value="TreeGrafter"/>
</dbReference>
<dbReference type="EMBL" id="CDMY01000257">
    <property type="protein sequence ID" value="CEL97832.1"/>
    <property type="molecule type" value="Genomic_DNA"/>
</dbReference>
<evidence type="ECO:0000256" key="1">
    <source>
        <dbReference type="SAM" id="MobiDB-lite"/>
    </source>
</evidence>